<comment type="caution">
    <text evidence="2">The sequence shown here is derived from an EMBL/GenBank/DDBJ whole genome shotgun (WGS) entry which is preliminary data.</text>
</comment>
<dbReference type="Proteomes" id="UP000197138">
    <property type="component" value="Unassembled WGS sequence"/>
</dbReference>
<feature type="region of interest" description="Disordered" evidence="1">
    <location>
        <begin position="73"/>
        <end position="94"/>
    </location>
</feature>
<dbReference type="AlphaFoldDB" id="A0A218X4U8"/>
<evidence type="ECO:0000313" key="2">
    <source>
        <dbReference type="EMBL" id="OWM79392.1"/>
    </source>
</evidence>
<gene>
    <name evidence="2" type="ORF">CDL15_Pgr022804</name>
</gene>
<accession>A0A218X4U8</accession>
<organism evidence="2 3">
    <name type="scientific">Punica granatum</name>
    <name type="common">Pomegranate</name>
    <dbReference type="NCBI Taxonomy" id="22663"/>
    <lineage>
        <taxon>Eukaryota</taxon>
        <taxon>Viridiplantae</taxon>
        <taxon>Streptophyta</taxon>
        <taxon>Embryophyta</taxon>
        <taxon>Tracheophyta</taxon>
        <taxon>Spermatophyta</taxon>
        <taxon>Magnoliopsida</taxon>
        <taxon>eudicotyledons</taxon>
        <taxon>Gunneridae</taxon>
        <taxon>Pentapetalae</taxon>
        <taxon>rosids</taxon>
        <taxon>malvids</taxon>
        <taxon>Myrtales</taxon>
        <taxon>Lythraceae</taxon>
        <taxon>Punica</taxon>
    </lineage>
</organism>
<evidence type="ECO:0000313" key="3">
    <source>
        <dbReference type="Proteomes" id="UP000197138"/>
    </source>
</evidence>
<reference evidence="3" key="1">
    <citation type="journal article" date="2017" name="Plant J.">
        <title>The pomegranate (Punica granatum L.) genome and the genomics of punicalagin biosynthesis.</title>
        <authorList>
            <person name="Qin G."/>
            <person name="Xu C."/>
            <person name="Ming R."/>
            <person name="Tang H."/>
            <person name="Guyot R."/>
            <person name="Kramer E.M."/>
            <person name="Hu Y."/>
            <person name="Yi X."/>
            <person name="Qi Y."/>
            <person name="Xu X."/>
            <person name="Gao Z."/>
            <person name="Pan H."/>
            <person name="Jian J."/>
            <person name="Tian Y."/>
            <person name="Yue Z."/>
            <person name="Xu Y."/>
        </authorList>
    </citation>
    <scope>NUCLEOTIDE SEQUENCE [LARGE SCALE GENOMIC DNA]</scope>
    <source>
        <strain evidence="3">cv. Dabenzi</strain>
    </source>
</reference>
<name>A0A218X4U8_PUNGR</name>
<protein>
    <submittedName>
        <fullName evidence="2">Uncharacterized protein</fullName>
    </submittedName>
</protein>
<sequence>MSQYNKGFQQEIVVRSAVSFSGIMSLCSEQAAKEAAAAVASEACAANIKGTPEELQAAQELSAATVGSLAKAKKNEAPGGGVSQQGKKRKLQSRLSDESRILLVGLADKRVLVVVIDVKDRVRR</sequence>
<dbReference type="EMBL" id="MTKT01002440">
    <property type="protein sequence ID" value="OWM79392.1"/>
    <property type="molecule type" value="Genomic_DNA"/>
</dbReference>
<evidence type="ECO:0000256" key="1">
    <source>
        <dbReference type="SAM" id="MobiDB-lite"/>
    </source>
</evidence>
<proteinExistence type="predicted"/>